<organism evidence="2 3">
    <name type="scientific">Levilactobacillus bambusae</name>
    <dbReference type="NCBI Taxonomy" id="2024736"/>
    <lineage>
        <taxon>Bacteria</taxon>
        <taxon>Bacillati</taxon>
        <taxon>Bacillota</taxon>
        <taxon>Bacilli</taxon>
        <taxon>Lactobacillales</taxon>
        <taxon>Lactobacillaceae</taxon>
        <taxon>Levilactobacillus</taxon>
    </lineage>
</organism>
<proteinExistence type="predicted"/>
<dbReference type="AlphaFoldDB" id="A0A2V1N0T8"/>
<accession>A0A2V1N0T8</accession>
<evidence type="ECO:0000256" key="1">
    <source>
        <dbReference type="SAM" id="Phobius"/>
    </source>
</evidence>
<evidence type="ECO:0000313" key="3">
    <source>
        <dbReference type="Proteomes" id="UP000245080"/>
    </source>
</evidence>
<sequence>MLLIILSICAILAYVFFVYIKNKTLSTVLAVLALLGMIGSSVLLIKNDDNHYGMHQITETKTQKIYSASPSKQMSMILYQPIGTANKHQVYIYKQSANAKKVSHTQASVTTHNRVKTTTGTNKMTTKTTYWVYDNANMKRLFWGLKNGHQYVKRENTLYVNKQTIVLSTKQAKVLQKKASDKTYQAKMKAGAQAFVEAQVKTAMMKDPSMSVSDREQLTKQAAAEYQAKATQQLINDIKNGKY</sequence>
<protein>
    <submittedName>
        <fullName evidence="2">DUF4811 domain-containing protein</fullName>
    </submittedName>
</protein>
<dbReference type="EMBL" id="QCXQ01000002">
    <property type="protein sequence ID" value="PWG00005.1"/>
    <property type="molecule type" value="Genomic_DNA"/>
</dbReference>
<gene>
    <name evidence="2" type="ORF">DCM90_03435</name>
</gene>
<keyword evidence="1" id="KW-0812">Transmembrane</keyword>
<name>A0A2V1N0T8_9LACO</name>
<evidence type="ECO:0000313" key="2">
    <source>
        <dbReference type="EMBL" id="PWG00005.1"/>
    </source>
</evidence>
<keyword evidence="1" id="KW-1133">Transmembrane helix</keyword>
<dbReference type="InterPro" id="IPR032083">
    <property type="entry name" value="DUF4811"/>
</dbReference>
<keyword evidence="3" id="KW-1185">Reference proteome</keyword>
<dbReference type="Pfam" id="PF16069">
    <property type="entry name" value="DUF4811"/>
    <property type="match status" value="1"/>
</dbReference>
<reference evidence="2 3" key="1">
    <citation type="journal article" date="2018" name="Int. J. Syst. Evol. Microbiol.">
        <title>Lactobacillus bambusae sp. nov., isolated from a traditional fermented Ma-bamboo shoots of Taiwan.</title>
        <authorList>
            <person name="Wang L.-T."/>
        </authorList>
    </citation>
    <scope>NUCLEOTIDE SEQUENCE [LARGE SCALE GENOMIC DNA]</scope>
    <source>
        <strain evidence="2 3">BS-W1</strain>
    </source>
</reference>
<feature type="transmembrane region" description="Helical" evidence="1">
    <location>
        <begin position="27"/>
        <end position="45"/>
    </location>
</feature>
<comment type="caution">
    <text evidence="2">The sequence shown here is derived from an EMBL/GenBank/DDBJ whole genome shotgun (WGS) entry which is preliminary data.</text>
</comment>
<dbReference type="RefSeq" id="WP_109249953.1">
    <property type="nucleotide sequence ID" value="NZ_QCXQ01000002.1"/>
</dbReference>
<keyword evidence="1" id="KW-0472">Membrane</keyword>
<dbReference type="Proteomes" id="UP000245080">
    <property type="component" value="Unassembled WGS sequence"/>
</dbReference>
<dbReference type="OrthoDB" id="2249491at2"/>